<proteinExistence type="predicted"/>
<protein>
    <submittedName>
        <fullName evidence="2">Uncharacterized protein</fullName>
    </submittedName>
</protein>
<keyword evidence="3" id="KW-1185">Reference proteome</keyword>
<evidence type="ECO:0000313" key="3">
    <source>
        <dbReference type="Proteomes" id="UP000886998"/>
    </source>
</evidence>
<organism evidence="2 3">
    <name type="scientific">Trichonephila inaurata madagascariensis</name>
    <dbReference type="NCBI Taxonomy" id="2747483"/>
    <lineage>
        <taxon>Eukaryota</taxon>
        <taxon>Metazoa</taxon>
        <taxon>Ecdysozoa</taxon>
        <taxon>Arthropoda</taxon>
        <taxon>Chelicerata</taxon>
        <taxon>Arachnida</taxon>
        <taxon>Araneae</taxon>
        <taxon>Araneomorphae</taxon>
        <taxon>Entelegynae</taxon>
        <taxon>Araneoidea</taxon>
        <taxon>Nephilidae</taxon>
        <taxon>Trichonephila</taxon>
        <taxon>Trichonephila inaurata</taxon>
    </lineage>
</organism>
<sequence length="88" mass="10106">MRPKKHPYRNSRSKSQRLRRAKEIIKDLLSKTQNAETQLLGVPGSSSRNEVIEKEKVKKAIVCQRPKKKGFKVISSEEKNSGESKKNE</sequence>
<dbReference type="Proteomes" id="UP000886998">
    <property type="component" value="Unassembled WGS sequence"/>
</dbReference>
<comment type="caution">
    <text evidence="2">The sequence shown here is derived from an EMBL/GenBank/DDBJ whole genome shotgun (WGS) entry which is preliminary data.</text>
</comment>
<evidence type="ECO:0000256" key="1">
    <source>
        <dbReference type="SAM" id="MobiDB-lite"/>
    </source>
</evidence>
<dbReference type="OrthoDB" id="6456789at2759"/>
<evidence type="ECO:0000313" key="2">
    <source>
        <dbReference type="EMBL" id="GFY64347.1"/>
    </source>
</evidence>
<gene>
    <name evidence="2" type="ORF">TNIN_416431</name>
</gene>
<feature type="compositionally biased region" description="Basic and acidic residues" evidence="1">
    <location>
        <begin position="75"/>
        <end position="88"/>
    </location>
</feature>
<name>A0A8X6Y2T8_9ARAC</name>
<accession>A0A8X6Y2T8</accession>
<dbReference type="AlphaFoldDB" id="A0A8X6Y2T8"/>
<feature type="region of interest" description="Disordered" evidence="1">
    <location>
        <begin position="68"/>
        <end position="88"/>
    </location>
</feature>
<reference evidence="2" key="1">
    <citation type="submission" date="2020-08" db="EMBL/GenBank/DDBJ databases">
        <title>Multicomponent nature underlies the extraordinary mechanical properties of spider dragline silk.</title>
        <authorList>
            <person name="Kono N."/>
            <person name="Nakamura H."/>
            <person name="Mori M."/>
            <person name="Yoshida Y."/>
            <person name="Ohtoshi R."/>
            <person name="Malay A.D."/>
            <person name="Moran D.A.P."/>
            <person name="Tomita M."/>
            <person name="Numata K."/>
            <person name="Arakawa K."/>
        </authorList>
    </citation>
    <scope>NUCLEOTIDE SEQUENCE</scope>
</reference>
<dbReference type="EMBL" id="BMAV01015208">
    <property type="protein sequence ID" value="GFY64347.1"/>
    <property type="molecule type" value="Genomic_DNA"/>
</dbReference>